<feature type="transmembrane region" description="Helical" evidence="1">
    <location>
        <begin position="12"/>
        <end position="41"/>
    </location>
</feature>
<name>A0A915KME8_ROMCU</name>
<proteinExistence type="predicted"/>
<dbReference type="Proteomes" id="UP000887565">
    <property type="component" value="Unplaced"/>
</dbReference>
<accession>A0A915KME8</accession>
<evidence type="ECO:0000256" key="1">
    <source>
        <dbReference type="SAM" id="Phobius"/>
    </source>
</evidence>
<evidence type="ECO:0000313" key="2">
    <source>
        <dbReference type="Proteomes" id="UP000887565"/>
    </source>
</evidence>
<keyword evidence="1" id="KW-0812">Transmembrane</keyword>
<evidence type="ECO:0000313" key="3">
    <source>
        <dbReference type="WBParaSite" id="nRc.2.0.1.t39619-RA"/>
    </source>
</evidence>
<keyword evidence="1" id="KW-0472">Membrane</keyword>
<dbReference type="AlphaFoldDB" id="A0A915KME8"/>
<keyword evidence="2" id="KW-1185">Reference proteome</keyword>
<protein>
    <submittedName>
        <fullName evidence="3">Uncharacterized protein</fullName>
    </submittedName>
</protein>
<keyword evidence="1" id="KW-1133">Transmembrane helix</keyword>
<organism evidence="2 3">
    <name type="scientific">Romanomermis culicivorax</name>
    <name type="common">Nematode worm</name>
    <dbReference type="NCBI Taxonomy" id="13658"/>
    <lineage>
        <taxon>Eukaryota</taxon>
        <taxon>Metazoa</taxon>
        <taxon>Ecdysozoa</taxon>
        <taxon>Nematoda</taxon>
        <taxon>Enoplea</taxon>
        <taxon>Dorylaimia</taxon>
        <taxon>Mermithida</taxon>
        <taxon>Mermithoidea</taxon>
        <taxon>Mermithidae</taxon>
        <taxon>Romanomermis</taxon>
    </lineage>
</organism>
<reference evidence="3" key="1">
    <citation type="submission" date="2022-11" db="UniProtKB">
        <authorList>
            <consortium name="WormBaseParasite"/>
        </authorList>
    </citation>
    <scope>IDENTIFICATION</scope>
</reference>
<dbReference type="WBParaSite" id="nRc.2.0.1.t39619-RA">
    <property type="protein sequence ID" value="nRc.2.0.1.t39619-RA"/>
    <property type="gene ID" value="nRc.2.0.1.g39619"/>
</dbReference>
<sequence>MAASLVSVRGRSVVLLMIAVVTLILSVLVVMVAVGVARIIVAIKMNRMGVAVLTVIGAFAVA</sequence>